<keyword evidence="5" id="KW-1185">Reference proteome</keyword>
<gene>
    <name evidence="4" type="primary">Necator_chrX.g23516</name>
    <name evidence="4" type="ORF">RB195_023352</name>
</gene>
<feature type="compositionally biased region" description="Basic and acidic residues" evidence="2">
    <location>
        <begin position="400"/>
        <end position="417"/>
    </location>
</feature>
<dbReference type="Proteomes" id="UP001303046">
    <property type="component" value="Unassembled WGS sequence"/>
</dbReference>
<dbReference type="InterPro" id="IPR023398">
    <property type="entry name" value="TIF_eIF4e-like"/>
</dbReference>
<feature type="domain" description="Reverse transcriptase" evidence="3">
    <location>
        <begin position="541"/>
        <end position="635"/>
    </location>
</feature>
<evidence type="ECO:0000259" key="3">
    <source>
        <dbReference type="Pfam" id="PF00078"/>
    </source>
</evidence>
<dbReference type="PANTHER" id="PTHR11960">
    <property type="entry name" value="EUKARYOTIC TRANSLATION INITIATION FACTOR 4E RELATED"/>
    <property type="match status" value="1"/>
</dbReference>
<dbReference type="Pfam" id="PF00078">
    <property type="entry name" value="RVT_1"/>
    <property type="match status" value="1"/>
</dbReference>
<feature type="region of interest" description="Disordered" evidence="2">
    <location>
        <begin position="395"/>
        <end position="417"/>
    </location>
</feature>
<dbReference type="SUPFAM" id="SSF55418">
    <property type="entry name" value="eIF4e-like"/>
    <property type="match status" value="1"/>
</dbReference>
<name>A0ABR1EIZ3_NECAM</name>
<comment type="caution">
    <text evidence="4">The sequence shown here is derived from an EMBL/GenBank/DDBJ whole genome shotgun (WGS) entry which is preliminary data.</text>
</comment>
<protein>
    <recommendedName>
        <fullName evidence="3">Reverse transcriptase domain-containing protein</fullName>
    </recommendedName>
</protein>
<evidence type="ECO:0000313" key="5">
    <source>
        <dbReference type="Proteomes" id="UP001303046"/>
    </source>
</evidence>
<keyword evidence="1" id="KW-0694">RNA-binding</keyword>
<comment type="similarity">
    <text evidence="1">Belongs to the eukaryotic initiation factor 4E family.</text>
</comment>
<evidence type="ECO:0000313" key="4">
    <source>
        <dbReference type="EMBL" id="KAK6762593.1"/>
    </source>
</evidence>
<dbReference type="Pfam" id="PF01652">
    <property type="entry name" value="IF4E"/>
    <property type="match status" value="1"/>
</dbReference>
<dbReference type="InterPro" id="IPR001040">
    <property type="entry name" value="TIF_eIF_4E"/>
</dbReference>
<dbReference type="SUPFAM" id="SSF56672">
    <property type="entry name" value="DNA/RNA polymerases"/>
    <property type="match status" value="1"/>
</dbReference>
<dbReference type="InterPro" id="IPR043502">
    <property type="entry name" value="DNA/RNA_pol_sf"/>
</dbReference>
<reference evidence="4 5" key="1">
    <citation type="submission" date="2023-08" db="EMBL/GenBank/DDBJ databases">
        <title>A Necator americanus chromosomal reference genome.</title>
        <authorList>
            <person name="Ilik V."/>
            <person name="Petrzelkova K.J."/>
            <person name="Pardy F."/>
            <person name="Fuh T."/>
            <person name="Niatou-Singa F.S."/>
            <person name="Gouil Q."/>
            <person name="Baker L."/>
            <person name="Ritchie M.E."/>
            <person name="Jex A.R."/>
            <person name="Gazzola D."/>
            <person name="Li H."/>
            <person name="Toshio Fujiwara R."/>
            <person name="Zhan B."/>
            <person name="Aroian R.V."/>
            <person name="Pafco B."/>
            <person name="Schwarz E.M."/>
        </authorList>
    </citation>
    <scope>NUCLEOTIDE SEQUENCE [LARGE SCALE GENOMIC DNA]</scope>
    <source>
        <strain evidence="4 5">Aroian</strain>
        <tissue evidence="4">Whole animal</tissue>
    </source>
</reference>
<proteinExistence type="inferred from homology"/>
<accession>A0ABR1EIZ3</accession>
<organism evidence="4 5">
    <name type="scientific">Necator americanus</name>
    <name type="common">Human hookworm</name>
    <dbReference type="NCBI Taxonomy" id="51031"/>
    <lineage>
        <taxon>Eukaryota</taxon>
        <taxon>Metazoa</taxon>
        <taxon>Ecdysozoa</taxon>
        <taxon>Nematoda</taxon>
        <taxon>Chromadorea</taxon>
        <taxon>Rhabditida</taxon>
        <taxon>Rhabditina</taxon>
        <taxon>Rhabditomorpha</taxon>
        <taxon>Strongyloidea</taxon>
        <taxon>Ancylostomatidae</taxon>
        <taxon>Bunostominae</taxon>
        <taxon>Necator</taxon>
    </lineage>
</organism>
<dbReference type="PANTHER" id="PTHR11960:SF18">
    <property type="entry name" value="EUKARYOTIC TRANSLATION INITIATION FACTOR 4E HOMOLOGOUS PROTEIN, ISOFORM B"/>
    <property type="match status" value="1"/>
</dbReference>
<dbReference type="InterPro" id="IPR000477">
    <property type="entry name" value="RT_dom"/>
</dbReference>
<keyword evidence="1" id="KW-0396">Initiation factor</keyword>
<dbReference type="Gene3D" id="3.30.760.10">
    <property type="entry name" value="RNA Cap, Translation Initiation Factor Eif4e"/>
    <property type="match status" value="1"/>
</dbReference>
<evidence type="ECO:0000256" key="2">
    <source>
        <dbReference type="SAM" id="MobiDB-lite"/>
    </source>
</evidence>
<evidence type="ECO:0000256" key="1">
    <source>
        <dbReference type="RuleBase" id="RU004374"/>
    </source>
</evidence>
<keyword evidence="1" id="KW-0648">Protein biosynthesis</keyword>
<sequence>MISATKKESTVCESRDIYFPCACGALRYSCCGKSATLVCCFVLTCVDIFVDTTQSYMSAAYLDERHIAALEKLVAEADEVEDVGPLRVVPIYVKDTPCTPLEHPLEYTYVYSFFLRPPGKFDPVEYAKYVQQIAAVRSVEQFWSVYRHIKRPCDIGEKVDVHLFKKGIKPVWEDEANLRGGKWILRLKKGLSSRIWENLLLAMAGEQFLVGDEICGAVCSVRNQEDIVSLWNRTADNIGVINRIRDTLRRVLNLPINAVVEYKRHDECLNKQVDIVGIDANAKMRLEQQSDVLGKWYYPAERTSDNDTVPQDRGVPPQPKIDMASLKDEKCRADFRLLVSIHKVHPGRCKGNTCGSNARKKFACASAEARSTYNSVCVAHSTGDFNQEKRLRRQLSRQLQQDRHKMDAESEGVRESMRGQEPSESLCFIKATLLNRQAPSAPELEHVHRPTYAVNEEPQTESKVLMCIQKKMESLVEMDQQKDIGLVETRYHISALKEDRSTIDHVFIVKRDMKIWQRPTFLVLRADGVPGKFARLLDDMNQQTTAAVRTPTGWAVAGLFLFNLAIGDIMQRTVDRYPDDIILKSERHLIGPQYADDVVIFAESSTKLQHVINLVSKLAAVCGLCLRPDKCKQMWISSRPRTGIRVDGQPIRLVDEFCYPGCTLKNNGSYEKAIRQRYTDTSSAFNSLTKFL</sequence>
<dbReference type="EMBL" id="JAVFWL010000006">
    <property type="protein sequence ID" value="KAK6762593.1"/>
    <property type="molecule type" value="Genomic_DNA"/>
</dbReference>